<dbReference type="OrthoDB" id="710740at2759"/>
<name>A0A8S0VNB7_OLEEU</name>
<gene>
    <name evidence="1" type="ORF">OLEA9_A017434</name>
</gene>
<dbReference type="InterPro" id="IPR045036">
    <property type="entry name" value="Spartin-like"/>
</dbReference>
<proteinExistence type="predicted"/>
<dbReference type="AlphaFoldDB" id="A0A8S0VNB7"/>
<dbReference type="Gramene" id="OE9A017434T1">
    <property type="protein sequence ID" value="OE9A017434C1"/>
    <property type="gene ID" value="OE9A017434"/>
</dbReference>
<protein>
    <submittedName>
        <fullName evidence="1">Uncharacterized protein</fullName>
    </submittedName>
</protein>
<dbReference type="EMBL" id="CACTIH010010826">
    <property type="protein sequence ID" value="CAA3033750.1"/>
    <property type="molecule type" value="Genomic_DNA"/>
</dbReference>
<dbReference type="GO" id="GO:0005886">
    <property type="term" value="C:plasma membrane"/>
    <property type="evidence" value="ECO:0007669"/>
    <property type="project" value="TreeGrafter"/>
</dbReference>
<dbReference type="PANTHER" id="PTHR21068:SF50">
    <property type="entry name" value="PROTEIN EARLY-RESPONSIVE TO DEHYDRATION 7, CHLOROPLASTIC-LIKE ISOFORM X1"/>
    <property type="match status" value="1"/>
</dbReference>
<organism evidence="1 2">
    <name type="scientific">Olea europaea subsp. europaea</name>
    <dbReference type="NCBI Taxonomy" id="158383"/>
    <lineage>
        <taxon>Eukaryota</taxon>
        <taxon>Viridiplantae</taxon>
        <taxon>Streptophyta</taxon>
        <taxon>Embryophyta</taxon>
        <taxon>Tracheophyta</taxon>
        <taxon>Spermatophyta</taxon>
        <taxon>Magnoliopsida</taxon>
        <taxon>eudicotyledons</taxon>
        <taxon>Gunneridae</taxon>
        <taxon>Pentapetalae</taxon>
        <taxon>asterids</taxon>
        <taxon>lamiids</taxon>
        <taxon>Lamiales</taxon>
        <taxon>Oleaceae</taxon>
        <taxon>Oleeae</taxon>
        <taxon>Olea</taxon>
    </lineage>
</organism>
<reference evidence="1 2" key="1">
    <citation type="submission" date="2019-12" db="EMBL/GenBank/DDBJ databases">
        <authorList>
            <person name="Alioto T."/>
            <person name="Alioto T."/>
            <person name="Gomez Garrido J."/>
        </authorList>
    </citation>
    <scope>NUCLEOTIDE SEQUENCE [LARGE SCALE GENOMIC DNA]</scope>
</reference>
<evidence type="ECO:0000313" key="2">
    <source>
        <dbReference type="Proteomes" id="UP000594638"/>
    </source>
</evidence>
<evidence type="ECO:0000313" key="1">
    <source>
        <dbReference type="EMBL" id="CAA3033750.1"/>
    </source>
</evidence>
<accession>A0A8S0VNB7</accession>
<dbReference type="Proteomes" id="UP000594638">
    <property type="component" value="Unassembled WGS sequence"/>
</dbReference>
<dbReference type="PANTHER" id="PTHR21068">
    <property type="entry name" value="SPARTIN"/>
    <property type="match status" value="1"/>
</dbReference>
<sequence length="92" mass="10317">MVDGEVQCIYVGKRSERVEQGWWVAAKVVPLVEMEEKTKKDEVEKIMAAYWTALAPNVEDHSGSLARTIVAGSELVVNRILWCGDVTVDRLI</sequence>
<keyword evidence="2" id="KW-1185">Reference proteome</keyword>
<comment type="caution">
    <text evidence="1">The sequence shown here is derived from an EMBL/GenBank/DDBJ whole genome shotgun (WGS) entry which is preliminary data.</text>
</comment>